<feature type="non-terminal residue" evidence="1">
    <location>
        <position position="167"/>
    </location>
</feature>
<evidence type="ECO:0000313" key="1">
    <source>
        <dbReference type="EMBL" id="CAK0811550.1"/>
    </source>
</evidence>
<feature type="non-terminal residue" evidence="1">
    <location>
        <position position="1"/>
    </location>
</feature>
<reference evidence="1" key="1">
    <citation type="submission" date="2023-10" db="EMBL/GenBank/DDBJ databases">
        <authorList>
            <person name="Chen Y."/>
            <person name="Shah S."/>
            <person name="Dougan E. K."/>
            <person name="Thang M."/>
            <person name="Chan C."/>
        </authorList>
    </citation>
    <scope>NUCLEOTIDE SEQUENCE [LARGE SCALE GENOMIC DNA]</scope>
</reference>
<sequence>ARRRDGGRLTVGDLEAERQEQDVDAGIRWHFRVNEDPVKRSTVKRLRDDGATRPGVSSEVIGGLGYADDAGLCGEVEEVHRAEGIFVQTLMGWEERVSACELAPEAACRMTSADLARTSGARCNIGEVCKAWKSEGKFGRGDRSGLQRHARLTIMKAATVPTVLAFC</sequence>
<organism evidence="1 2">
    <name type="scientific">Prorocentrum cordatum</name>
    <dbReference type="NCBI Taxonomy" id="2364126"/>
    <lineage>
        <taxon>Eukaryota</taxon>
        <taxon>Sar</taxon>
        <taxon>Alveolata</taxon>
        <taxon>Dinophyceae</taxon>
        <taxon>Prorocentrales</taxon>
        <taxon>Prorocentraceae</taxon>
        <taxon>Prorocentrum</taxon>
    </lineage>
</organism>
<name>A0ABN9R264_9DINO</name>
<gene>
    <name evidence="1" type="ORF">PCOR1329_LOCUS16109</name>
</gene>
<protein>
    <submittedName>
        <fullName evidence="1">Uncharacterized protein</fullName>
    </submittedName>
</protein>
<accession>A0ABN9R264</accession>
<evidence type="ECO:0000313" key="2">
    <source>
        <dbReference type="Proteomes" id="UP001189429"/>
    </source>
</evidence>
<dbReference type="Proteomes" id="UP001189429">
    <property type="component" value="Unassembled WGS sequence"/>
</dbReference>
<proteinExistence type="predicted"/>
<comment type="caution">
    <text evidence="1">The sequence shown here is derived from an EMBL/GenBank/DDBJ whole genome shotgun (WGS) entry which is preliminary data.</text>
</comment>
<keyword evidence="2" id="KW-1185">Reference proteome</keyword>
<dbReference type="EMBL" id="CAUYUJ010004914">
    <property type="protein sequence ID" value="CAK0811550.1"/>
    <property type="molecule type" value="Genomic_DNA"/>
</dbReference>